<reference evidence="1" key="1">
    <citation type="submission" date="2021-06" db="EMBL/GenBank/DDBJ databases">
        <authorList>
            <person name="Kallberg Y."/>
            <person name="Tangrot J."/>
            <person name="Rosling A."/>
        </authorList>
    </citation>
    <scope>NUCLEOTIDE SEQUENCE</scope>
    <source>
        <strain evidence="1">MA461A</strain>
    </source>
</reference>
<dbReference type="EMBL" id="CAJVQC010017781">
    <property type="protein sequence ID" value="CAG8688112.1"/>
    <property type="molecule type" value="Genomic_DNA"/>
</dbReference>
<dbReference type="Proteomes" id="UP000789920">
    <property type="component" value="Unassembled WGS sequence"/>
</dbReference>
<organism evidence="1 2">
    <name type="scientific">Racocetra persica</name>
    <dbReference type="NCBI Taxonomy" id="160502"/>
    <lineage>
        <taxon>Eukaryota</taxon>
        <taxon>Fungi</taxon>
        <taxon>Fungi incertae sedis</taxon>
        <taxon>Mucoromycota</taxon>
        <taxon>Glomeromycotina</taxon>
        <taxon>Glomeromycetes</taxon>
        <taxon>Diversisporales</taxon>
        <taxon>Gigasporaceae</taxon>
        <taxon>Racocetra</taxon>
    </lineage>
</organism>
<keyword evidence="2" id="KW-1185">Reference proteome</keyword>
<proteinExistence type="predicted"/>
<protein>
    <submittedName>
        <fullName evidence="1">261_t:CDS:1</fullName>
    </submittedName>
</protein>
<comment type="caution">
    <text evidence="1">The sequence shown here is derived from an EMBL/GenBank/DDBJ whole genome shotgun (WGS) entry which is preliminary data.</text>
</comment>
<evidence type="ECO:0000313" key="1">
    <source>
        <dbReference type="EMBL" id="CAG8688112.1"/>
    </source>
</evidence>
<name>A0ACA9P2X4_9GLOM</name>
<gene>
    <name evidence="1" type="ORF">RPERSI_LOCUS9399</name>
</gene>
<sequence length="186" mass="20882">MMVHSVLTQLKDVAATIAILNGVIVVIHLWTNNLLDKLDEYGIKTTFSVNGHNDDAYLYTNHNFAIFRSLNRPSHMVSPYLTGVSADEANYQMEFLNEAFKKILGVTLKYFRSSYGDGVNNANVRSAMLANGMDELISQAIDNGYWFDTVAGCNGDWDSSNWYNIDTGYFGTRDELGILNRLNFAI</sequence>
<accession>A0ACA9P2X4</accession>
<evidence type="ECO:0000313" key="2">
    <source>
        <dbReference type="Proteomes" id="UP000789920"/>
    </source>
</evidence>